<dbReference type="Pfam" id="PF00436">
    <property type="entry name" value="SSB"/>
    <property type="match status" value="1"/>
</dbReference>
<dbReference type="SUPFAM" id="SSF50249">
    <property type="entry name" value="Nucleic acid-binding proteins"/>
    <property type="match status" value="1"/>
</dbReference>
<evidence type="ECO:0000256" key="1">
    <source>
        <dbReference type="ARBA" id="ARBA00023125"/>
    </source>
</evidence>
<evidence type="ECO:0000313" key="4">
    <source>
        <dbReference type="Proteomes" id="UP000184330"/>
    </source>
</evidence>
<organism evidence="3 4">
    <name type="scientific">Phialocephala subalpina</name>
    <dbReference type="NCBI Taxonomy" id="576137"/>
    <lineage>
        <taxon>Eukaryota</taxon>
        <taxon>Fungi</taxon>
        <taxon>Dikarya</taxon>
        <taxon>Ascomycota</taxon>
        <taxon>Pezizomycotina</taxon>
        <taxon>Leotiomycetes</taxon>
        <taxon>Helotiales</taxon>
        <taxon>Mollisiaceae</taxon>
        <taxon>Phialocephala</taxon>
        <taxon>Phialocephala fortinii species complex</taxon>
    </lineage>
</organism>
<gene>
    <name evidence="3" type="ORF">PAC_04412</name>
</gene>
<name>A0A1L7WP25_9HELO</name>
<evidence type="ECO:0000313" key="3">
    <source>
        <dbReference type="EMBL" id="CZR54528.1"/>
    </source>
</evidence>
<accession>A0A1L7WP25</accession>
<protein>
    <submittedName>
        <fullName evidence="3">Related to single-stranded DNA-binding protein</fullName>
    </submittedName>
</protein>
<dbReference type="InterPro" id="IPR012340">
    <property type="entry name" value="NA-bd_OB-fold"/>
</dbReference>
<keyword evidence="1 2" id="KW-0238">DNA-binding</keyword>
<evidence type="ECO:0000256" key="2">
    <source>
        <dbReference type="PROSITE-ProRule" id="PRU00252"/>
    </source>
</evidence>
<dbReference type="STRING" id="576137.A0A1L7WP25"/>
<dbReference type="Gene3D" id="2.40.50.140">
    <property type="entry name" value="Nucleic acid-binding proteins"/>
    <property type="match status" value="1"/>
</dbReference>
<sequence>MSFLARRTASALPKARLFSTSAANRSSFAKMTIVGRLTAQPELQATSTGREILKYGVATDSGRGDNKKTSFFNVTSFTPEGTQRDFIQSLDKGTFVYVEAEPSMNYYQDAEGKNRSSLGLVQQKLEVLQFRKREEGGASVAE</sequence>
<dbReference type="InterPro" id="IPR000424">
    <property type="entry name" value="Primosome_PriB/ssb"/>
</dbReference>
<dbReference type="AlphaFoldDB" id="A0A1L7WP25"/>
<dbReference type="EMBL" id="FJOG01000005">
    <property type="protein sequence ID" value="CZR54528.1"/>
    <property type="molecule type" value="Genomic_DNA"/>
</dbReference>
<dbReference type="Proteomes" id="UP000184330">
    <property type="component" value="Unassembled WGS sequence"/>
</dbReference>
<keyword evidence="4" id="KW-1185">Reference proteome</keyword>
<reference evidence="3 4" key="1">
    <citation type="submission" date="2016-03" db="EMBL/GenBank/DDBJ databases">
        <authorList>
            <person name="Ploux O."/>
        </authorList>
    </citation>
    <scope>NUCLEOTIDE SEQUENCE [LARGE SCALE GENOMIC DNA]</scope>
    <source>
        <strain evidence="3 4">UAMH 11012</strain>
    </source>
</reference>
<dbReference type="GO" id="GO:0003697">
    <property type="term" value="F:single-stranded DNA binding"/>
    <property type="evidence" value="ECO:0007669"/>
    <property type="project" value="InterPro"/>
</dbReference>
<dbReference type="PROSITE" id="PS50935">
    <property type="entry name" value="SSB"/>
    <property type="match status" value="1"/>
</dbReference>
<dbReference type="CDD" id="cd04496">
    <property type="entry name" value="SSB_OBF"/>
    <property type="match status" value="1"/>
</dbReference>
<dbReference type="OrthoDB" id="1078367at2759"/>
<proteinExistence type="predicted"/>